<comment type="caution">
    <text evidence="8">The sequence shown here is derived from an EMBL/GenBank/DDBJ whole genome shotgun (WGS) entry which is preliminary data.</text>
</comment>
<reference evidence="8 9" key="1">
    <citation type="submission" date="2012-09" db="EMBL/GenBank/DDBJ databases">
        <title>Genome Sequence of Bacillus sp. DW5-4.</title>
        <authorList>
            <person name="Lai Q."/>
            <person name="Liu Y."/>
            <person name="Shao Z."/>
        </authorList>
    </citation>
    <scope>NUCLEOTIDE SEQUENCE [LARGE SCALE GENOMIC DNA]</scope>
    <source>
        <strain evidence="8 9">DW5-4</strain>
    </source>
</reference>
<evidence type="ECO:0000313" key="9">
    <source>
        <dbReference type="Proteomes" id="UP000028091"/>
    </source>
</evidence>
<dbReference type="eggNOG" id="COG1624">
    <property type="taxonomic scope" value="Bacteria"/>
</dbReference>
<keyword evidence="6" id="KW-1133">Transmembrane helix</keyword>
<name>A0A081LDX8_9BACI</name>
<dbReference type="SUPFAM" id="SSF143597">
    <property type="entry name" value="YojJ-like"/>
    <property type="match status" value="1"/>
</dbReference>
<organism evidence="8 9">
    <name type="scientific">Bacillus zhangzhouensis</name>
    <dbReference type="NCBI Taxonomy" id="1178540"/>
    <lineage>
        <taxon>Bacteria</taxon>
        <taxon>Bacillati</taxon>
        <taxon>Bacillota</taxon>
        <taxon>Bacilli</taxon>
        <taxon>Bacillales</taxon>
        <taxon>Bacillaceae</taxon>
        <taxon>Bacillus</taxon>
    </lineage>
</organism>
<keyword evidence="4 6" id="KW-0547">Nucleotide-binding</keyword>
<dbReference type="InterPro" id="IPR003390">
    <property type="entry name" value="DNA_integrity_scan_DisA_N"/>
</dbReference>
<dbReference type="HAMAP" id="MF_00838">
    <property type="entry name" value="DacB"/>
    <property type="match status" value="1"/>
</dbReference>
<dbReference type="PANTHER" id="PTHR34185:SF2">
    <property type="entry name" value="CYCLIC DI-AMP SYNTHASE CDAS"/>
    <property type="match status" value="1"/>
</dbReference>
<dbReference type="EMBL" id="JOTP01000004">
    <property type="protein sequence ID" value="KEP27454.1"/>
    <property type="molecule type" value="Genomic_DNA"/>
</dbReference>
<keyword evidence="3 6" id="KW-0548">Nucleotidyltransferase</keyword>
<proteinExistence type="inferred from homology"/>
<keyword evidence="6" id="KW-0472">Membrane</keyword>
<dbReference type="Pfam" id="PF02457">
    <property type="entry name" value="DAC"/>
    <property type="match status" value="1"/>
</dbReference>
<dbReference type="InterPro" id="IPR053472">
    <property type="entry name" value="DAC_CdaS-like"/>
</dbReference>
<comment type="catalytic activity">
    <reaction evidence="1 6">
        <text>2 ATP = 3',3'-c-di-AMP + 2 diphosphate</text>
        <dbReference type="Rhea" id="RHEA:35655"/>
        <dbReference type="ChEBI" id="CHEBI:30616"/>
        <dbReference type="ChEBI" id="CHEBI:33019"/>
        <dbReference type="ChEBI" id="CHEBI:71500"/>
        <dbReference type="EC" id="2.7.7.85"/>
    </reaction>
</comment>
<dbReference type="Gene3D" id="3.40.1700.10">
    <property type="entry name" value="DNA integrity scanning protein, DisA, N-terminal domain"/>
    <property type="match status" value="1"/>
</dbReference>
<keyword evidence="9" id="KW-1185">Reference proteome</keyword>
<dbReference type="PROSITE" id="PS51794">
    <property type="entry name" value="DAC"/>
    <property type="match status" value="1"/>
</dbReference>
<evidence type="ECO:0000256" key="5">
    <source>
        <dbReference type="ARBA" id="ARBA00022840"/>
    </source>
</evidence>
<evidence type="ECO:0000256" key="3">
    <source>
        <dbReference type="ARBA" id="ARBA00022695"/>
    </source>
</evidence>
<keyword evidence="6" id="KW-1003">Cell membrane</keyword>
<dbReference type="GO" id="GO:0106408">
    <property type="term" value="F:diadenylate cyclase activity"/>
    <property type="evidence" value="ECO:0007669"/>
    <property type="project" value="UniProtKB-EC"/>
</dbReference>
<comment type="function">
    <text evidence="6">Catalyzes the condensation of 2 ATP molecules into cyclic di-AMP (c-di-AMP), a second messenger used to regulate differing processes in different bacteria.</text>
</comment>
<keyword evidence="5 6" id="KW-0067">ATP-binding</keyword>
<evidence type="ECO:0000313" key="8">
    <source>
        <dbReference type="EMBL" id="KEP27454.1"/>
    </source>
</evidence>
<dbReference type="GO" id="GO:0004016">
    <property type="term" value="F:adenylate cyclase activity"/>
    <property type="evidence" value="ECO:0007669"/>
    <property type="project" value="UniProtKB-UniRule"/>
</dbReference>
<evidence type="ECO:0000259" key="7">
    <source>
        <dbReference type="PROSITE" id="PS51794"/>
    </source>
</evidence>
<evidence type="ECO:0000256" key="2">
    <source>
        <dbReference type="ARBA" id="ARBA00022679"/>
    </source>
</evidence>
<dbReference type="OrthoDB" id="9807385at2"/>
<dbReference type="GO" id="GO:0006171">
    <property type="term" value="P:cAMP biosynthetic process"/>
    <property type="evidence" value="ECO:0007669"/>
    <property type="project" value="InterPro"/>
</dbReference>
<keyword evidence="6" id="KW-0812">Transmembrane</keyword>
<dbReference type="Gene3D" id="1.10.287.770">
    <property type="entry name" value="YojJ-like"/>
    <property type="match status" value="1"/>
</dbReference>
<dbReference type="GO" id="GO:0005524">
    <property type="term" value="F:ATP binding"/>
    <property type="evidence" value="ECO:0007669"/>
    <property type="project" value="UniProtKB-UniRule"/>
</dbReference>
<dbReference type="InterPro" id="IPR036888">
    <property type="entry name" value="DNA_integrity_DisA_N_sf"/>
</dbReference>
<dbReference type="Pfam" id="PF10372">
    <property type="entry name" value="CdaS_N"/>
    <property type="match status" value="1"/>
</dbReference>
<evidence type="ECO:0000256" key="4">
    <source>
        <dbReference type="ARBA" id="ARBA00022741"/>
    </source>
</evidence>
<dbReference type="AlphaFoldDB" id="A0A081LDX8"/>
<dbReference type="NCBIfam" id="NF038328">
    <property type="entry name" value="c-di-AMP_CdaS"/>
    <property type="match status" value="1"/>
</dbReference>
<evidence type="ECO:0000256" key="1">
    <source>
        <dbReference type="ARBA" id="ARBA00000877"/>
    </source>
</evidence>
<comment type="similarity">
    <text evidence="6">Belongs to the adenylate cyclase family. DacB/CdaS subfamily.</text>
</comment>
<gene>
    <name evidence="6" type="primary">dacB</name>
    <name evidence="8" type="ORF">BA70_14095</name>
</gene>
<dbReference type="InterPro" id="IPR019457">
    <property type="entry name" value="CdaS_N"/>
</dbReference>
<dbReference type="Proteomes" id="UP000028091">
    <property type="component" value="Unassembled WGS sequence"/>
</dbReference>
<feature type="domain" description="DAC" evidence="7">
    <location>
        <begin position="60"/>
        <end position="203"/>
    </location>
</feature>
<dbReference type="EC" id="2.7.7.85" evidence="6"/>
<comment type="subunit">
    <text evidence="6">Probably oligomerizes.</text>
</comment>
<dbReference type="RefSeq" id="WP_034319218.1">
    <property type="nucleotide sequence ID" value="NZ_JOTP01000004.1"/>
</dbReference>
<dbReference type="InterPro" id="IPR034693">
    <property type="entry name" value="CdaS"/>
</dbReference>
<protein>
    <recommendedName>
        <fullName evidence="6">Diadenylate cyclase</fullName>
        <shortName evidence="6">DAC</shortName>
        <ecNumber evidence="6">2.7.7.85</ecNumber>
    </recommendedName>
    <alternativeName>
        <fullName evidence="6">Cyclic-di-AMP synthase</fullName>
        <shortName evidence="6">c-di-AMP synthase</shortName>
    </alternativeName>
</protein>
<accession>A0A081LDX8</accession>
<dbReference type="InterPro" id="IPR050338">
    <property type="entry name" value="DisA"/>
</dbReference>
<sequence>MLNRTNEEAMFKLEMKSHLMQIMMDARKIADSLDETEQCLLCDLESLHEQFNEMHAEASSFYLQSYMEEFTPGFAQFSLAIEHLSKQKHGALIVIQRRDEVEDFIQRGTNLHAKISASLIESIFYPGNPLHDGALLVKENTLVSAANVLPLTSKKVSPSLGTRHRAAIGLSGMTDALVLVVSEETGKMSFAKEGVLYPLTVKDPEIRK</sequence>
<dbReference type="PANTHER" id="PTHR34185">
    <property type="entry name" value="DIADENYLATE CYCLASE"/>
    <property type="match status" value="1"/>
</dbReference>
<keyword evidence="2 6" id="KW-0808">Transferase</keyword>
<evidence type="ECO:0000256" key="6">
    <source>
        <dbReference type="HAMAP-Rule" id="MF_00838"/>
    </source>
</evidence>